<evidence type="ECO:0000313" key="2">
    <source>
        <dbReference type="EMBL" id="PKA77732.1"/>
    </source>
</evidence>
<protein>
    <submittedName>
        <fullName evidence="2">Uncharacterized protein</fullName>
    </submittedName>
</protein>
<sequence length="82" mass="9682">MKDRNWTELTQVEWLLEMQIARFAELISAERKREIPDQEKIDTWLKTQAGADDLHNQVSLMSTEKVAELLEHLKLKKDENGF</sequence>
<name>A0ABX4QLN2_PSETO</name>
<dbReference type="RefSeq" id="WP_080520544.1">
    <property type="nucleotide sequence ID" value="NZ_PHHD01000001.1"/>
</dbReference>
<dbReference type="Proteomes" id="UP000232891">
    <property type="component" value="Unassembled WGS sequence"/>
</dbReference>
<evidence type="ECO:0000313" key="3">
    <source>
        <dbReference type="Proteomes" id="UP000232891"/>
    </source>
</evidence>
<comment type="caution">
    <text evidence="2">The sequence shown here is derived from an EMBL/GenBank/DDBJ whole genome shotgun (WGS) entry which is preliminary data.</text>
</comment>
<proteinExistence type="predicted"/>
<organism evidence="2 3">
    <name type="scientific">Pseudomonas tolaasii NCPPB 2192</name>
    <dbReference type="NCBI Taxonomy" id="564423"/>
    <lineage>
        <taxon>Bacteria</taxon>
        <taxon>Pseudomonadati</taxon>
        <taxon>Pseudomonadota</taxon>
        <taxon>Gammaproteobacteria</taxon>
        <taxon>Pseudomonadales</taxon>
        <taxon>Pseudomonadaceae</taxon>
        <taxon>Pseudomonas</taxon>
    </lineage>
</organism>
<evidence type="ECO:0000313" key="1">
    <source>
        <dbReference type="EMBL" id="PKA77722.1"/>
    </source>
</evidence>
<gene>
    <name evidence="1" type="ORF">ATI14_4780</name>
    <name evidence="2" type="ORF">ATI14_4790</name>
</gene>
<keyword evidence="3" id="KW-1185">Reference proteome</keyword>
<dbReference type="EMBL" id="PHHD01000001">
    <property type="protein sequence ID" value="PKA77722.1"/>
    <property type="molecule type" value="Genomic_DNA"/>
</dbReference>
<accession>A0ABX4QLN2</accession>
<dbReference type="EMBL" id="PHHD01000001">
    <property type="protein sequence ID" value="PKA77732.1"/>
    <property type="molecule type" value="Genomic_DNA"/>
</dbReference>
<reference evidence="2 3" key="1">
    <citation type="submission" date="2017-11" db="EMBL/GenBank/DDBJ databases">
        <title>Genome sequencing of a diverse group of Pseudomonas species.</title>
        <authorList>
            <person name="Loper J."/>
        </authorList>
    </citation>
    <scope>NUCLEOTIDE SEQUENCE [LARGE SCALE GENOMIC DNA]</scope>
    <source>
        <strain evidence="2 3">NCPPB 2192</strain>
    </source>
</reference>
<dbReference type="GeneID" id="55847873"/>